<gene>
    <name evidence="1" type="ORF">FRZ06_10200</name>
</gene>
<protein>
    <submittedName>
        <fullName evidence="1">Helix-turn-helix transcriptional regulator</fullName>
    </submittedName>
</protein>
<name>A0ACD1ABK8_9FIRM</name>
<evidence type="ECO:0000313" key="1">
    <source>
        <dbReference type="EMBL" id="QOX63696.1"/>
    </source>
</evidence>
<sequence>MPEETMRNIVERIKSRRIELEYSFQDLADLTGMSKSTLQRYETGGIKNIPLDKLKTMARALKVSPEWIMGWELAEEKKPEGVSAHQFGYSSVLDEETARKALEIYDDVSARVLLDAKRDLKKEDLDYIIGLIKRLRTS</sequence>
<evidence type="ECO:0000313" key="2">
    <source>
        <dbReference type="Proteomes" id="UP000594014"/>
    </source>
</evidence>
<proteinExistence type="predicted"/>
<keyword evidence="2" id="KW-1185">Reference proteome</keyword>
<organism evidence="1 2">
    <name type="scientific">Anoxybacterium hadale</name>
    <dbReference type="NCBI Taxonomy" id="3408580"/>
    <lineage>
        <taxon>Bacteria</taxon>
        <taxon>Bacillati</taxon>
        <taxon>Bacillota</taxon>
        <taxon>Clostridia</taxon>
        <taxon>Peptostreptococcales</taxon>
        <taxon>Anaerovoracaceae</taxon>
        <taxon>Anoxybacterium</taxon>
    </lineage>
</organism>
<reference evidence="1" key="1">
    <citation type="submission" date="2019-08" db="EMBL/GenBank/DDBJ databases">
        <title>Genome sequence of Clostridiales bacterium MT110.</title>
        <authorList>
            <person name="Cao J."/>
        </authorList>
    </citation>
    <scope>NUCLEOTIDE SEQUENCE</scope>
    <source>
        <strain evidence="1">MT110</strain>
    </source>
</reference>
<accession>A0ACD1ABK8</accession>
<dbReference type="Proteomes" id="UP000594014">
    <property type="component" value="Chromosome"/>
</dbReference>
<dbReference type="EMBL" id="CP042469">
    <property type="protein sequence ID" value="QOX63696.1"/>
    <property type="molecule type" value="Genomic_DNA"/>
</dbReference>